<feature type="compositionally biased region" description="Low complexity" evidence="1">
    <location>
        <begin position="50"/>
        <end position="64"/>
    </location>
</feature>
<accession>A0A9N7VJF9</accession>
<keyword evidence="3" id="KW-1185">Reference proteome</keyword>
<evidence type="ECO:0000256" key="1">
    <source>
        <dbReference type="SAM" id="MobiDB-lite"/>
    </source>
</evidence>
<reference evidence="2" key="1">
    <citation type="submission" date="2020-03" db="EMBL/GenBank/DDBJ databases">
        <authorList>
            <person name="Weist P."/>
        </authorList>
    </citation>
    <scope>NUCLEOTIDE SEQUENCE</scope>
</reference>
<protein>
    <submittedName>
        <fullName evidence="2">Uncharacterized protein</fullName>
    </submittedName>
</protein>
<organism evidence="2 3">
    <name type="scientific">Pleuronectes platessa</name>
    <name type="common">European plaice</name>
    <dbReference type="NCBI Taxonomy" id="8262"/>
    <lineage>
        <taxon>Eukaryota</taxon>
        <taxon>Metazoa</taxon>
        <taxon>Chordata</taxon>
        <taxon>Craniata</taxon>
        <taxon>Vertebrata</taxon>
        <taxon>Euteleostomi</taxon>
        <taxon>Actinopterygii</taxon>
        <taxon>Neopterygii</taxon>
        <taxon>Teleostei</taxon>
        <taxon>Neoteleostei</taxon>
        <taxon>Acanthomorphata</taxon>
        <taxon>Carangaria</taxon>
        <taxon>Pleuronectiformes</taxon>
        <taxon>Pleuronectoidei</taxon>
        <taxon>Pleuronectidae</taxon>
        <taxon>Pleuronectes</taxon>
    </lineage>
</organism>
<gene>
    <name evidence="2" type="ORF">PLEPLA_LOCUS38316</name>
</gene>
<comment type="caution">
    <text evidence="2">The sequence shown here is derived from an EMBL/GenBank/DDBJ whole genome shotgun (WGS) entry which is preliminary data.</text>
</comment>
<dbReference type="Proteomes" id="UP001153269">
    <property type="component" value="Unassembled WGS sequence"/>
</dbReference>
<proteinExistence type="predicted"/>
<evidence type="ECO:0000313" key="3">
    <source>
        <dbReference type="Proteomes" id="UP001153269"/>
    </source>
</evidence>
<feature type="region of interest" description="Disordered" evidence="1">
    <location>
        <begin position="36"/>
        <end position="70"/>
    </location>
</feature>
<sequence length="70" mass="7130">MVSPKGWGRMPANSPCVSAVLIHPLLECAGNLAPKAPRAQHKNHEQGAQHSSGSASASVSPSASHDSHPG</sequence>
<name>A0A9N7VJF9_PLEPL</name>
<evidence type="ECO:0000313" key="2">
    <source>
        <dbReference type="EMBL" id="CAB1450624.1"/>
    </source>
</evidence>
<dbReference type="AlphaFoldDB" id="A0A9N7VJF9"/>
<dbReference type="EMBL" id="CADEAL010004060">
    <property type="protein sequence ID" value="CAB1450624.1"/>
    <property type="molecule type" value="Genomic_DNA"/>
</dbReference>